<dbReference type="PIRSF" id="PIRSF018968">
    <property type="entry name" value="ABC_permease_BceB"/>
    <property type="match status" value="1"/>
</dbReference>
<evidence type="ECO:0000256" key="1">
    <source>
        <dbReference type="ARBA" id="ARBA00004651"/>
    </source>
</evidence>
<feature type="transmembrane region" description="Helical" evidence="6">
    <location>
        <begin position="207"/>
        <end position="224"/>
    </location>
</feature>
<gene>
    <name evidence="8" type="ORF">KYD98_01490</name>
</gene>
<feature type="transmembrane region" description="Helical" evidence="6">
    <location>
        <begin position="17"/>
        <end position="34"/>
    </location>
</feature>
<evidence type="ECO:0000256" key="4">
    <source>
        <dbReference type="ARBA" id="ARBA00022989"/>
    </source>
</evidence>
<evidence type="ECO:0000256" key="2">
    <source>
        <dbReference type="ARBA" id="ARBA00022475"/>
    </source>
</evidence>
<keyword evidence="3 6" id="KW-0812">Transmembrane</keyword>
<feature type="transmembrane region" description="Helical" evidence="6">
    <location>
        <begin position="539"/>
        <end position="560"/>
    </location>
</feature>
<feature type="transmembrane region" description="Helical" evidence="6">
    <location>
        <begin position="60"/>
        <end position="83"/>
    </location>
</feature>
<proteinExistence type="inferred from homology"/>
<dbReference type="Pfam" id="PF02687">
    <property type="entry name" value="FtsX"/>
    <property type="match status" value="1"/>
</dbReference>
<keyword evidence="9" id="KW-1185">Reference proteome</keyword>
<dbReference type="InterPro" id="IPR003838">
    <property type="entry name" value="ABC3_permease_C"/>
</dbReference>
<evidence type="ECO:0000256" key="6">
    <source>
        <dbReference type="PIRNR" id="PIRNR018968"/>
    </source>
</evidence>
<evidence type="ECO:0000259" key="7">
    <source>
        <dbReference type="Pfam" id="PF02687"/>
    </source>
</evidence>
<feature type="transmembrane region" description="Helical" evidence="6">
    <location>
        <begin position="104"/>
        <end position="131"/>
    </location>
</feature>
<feature type="transmembrane region" description="Helical" evidence="6">
    <location>
        <begin position="594"/>
        <end position="616"/>
    </location>
</feature>
<comment type="caution">
    <text evidence="8">The sequence shown here is derived from an EMBL/GenBank/DDBJ whole genome shotgun (WGS) entry which is preliminary data.</text>
</comment>
<comment type="similarity">
    <text evidence="6">Belongs to the ABC-4 integral membrane protein family.</text>
</comment>
<dbReference type="InterPro" id="IPR052536">
    <property type="entry name" value="ABC-4_Integral_Memb_Prot"/>
</dbReference>
<keyword evidence="2 6" id="KW-1003">Cell membrane</keyword>
<feature type="transmembrane region" description="Helical" evidence="6">
    <location>
        <begin position="236"/>
        <end position="259"/>
    </location>
</feature>
<dbReference type="EMBL" id="JAHXPT010000001">
    <property type="protein sequence ID" value="MBW6408761.1"/>
    <property type="molecule type" value="Genomic_DNA"/>
</dbReference>
<comment type="subcellular location">
    <subcellularLocation>
        <location evidence="1 6">Cell membrane</location>
        <topology evidence="1 6">Multi-pass membrane protein</topology>
    </subcellularLocation>
</comment>
<keyword evidence="6" id="KW-0813">Transport</keyword>
<keyword evidence="4 6" id="KW-1133">Transmembrane helix</keyword>
<name>A0ABS7AK04_9CLOT</name>
<protein>
    <submittedName>
        <fullName evidence="8">FtsX-like permease family protein</fullName>
    </submittedName>
</protein>
<accession>A0ABS7AK04</accession>
<evidence type="ECO:0000256" key="5">
    <source>
        <dbReference type="ARBA" id="ARBA00023136"/>
    </source>
</evidence>
<evidence type="ECO:0000256" key="3">
    <source>
        <dbReference type="ARBA" id="ARBA00022692"/>
    </source>
</evidence>
<evidence type="ECO:0000313" key="9">
    <source>
        <dbReference type="Proteomes" id="UP001519921"/>
    </source>
</evidence>
<dbReference type="RefSeq" id="WP_219777818.1">
    <property type="nucleotide sequence ID" value="NZ_JAHXPT010000001.1"/>
</dbReference>
<feature type="transmembrane region" description="Helical" evidence="6">
    <location>
        <begin position="151"/>
        <end position="175"/>
    </location>
</feature>
<evidence type="ECO:0000313" key="8">
    <source>
        <dbReference type="EMBL" id="MBW6408761.1"/>
    </source>
</evidence>
<feature type="transmembrane region" description="Helical" evidence="6">
    <location>
        <begin position="289"/>
        <end position="312"/>
    </location>
</feature>
<feature type="domain" description="ABC3 transporter permease C-terminal" evidence="7">
    <location>
        <begin position="62"/>
        <end position="182"/>
    </location>
</feature>
<sequence length="662" mass="75411">MYFKLAIKNLKRSFKDYTIYFLTLIFGVCIFYSFNSIESQKLMMKISEDYENAFDLVNTVMNIVSIFISFILGFLIIYANNYLIRRRKKEFGIYMILGMESKSLSRIIFLETLLVGILSLGIGLIIGVFLSQGLSVLTAEMFNVNLIQFKFIFSISACVKTIICFGLIYLIILIFNSFSIRKVKLINLLTVAKKNETLKIRNKKRSILFFIISILMIISAYYIILSDGMAVLGKNITISFILGAVGTFLFFFSLSGLLIKLAQSNKKQYFKNLNMFVLKQINSKINTTFISMAFICLMLFLATSMLSGGLGLNKGLNENIRDLTQFDATFCNLKGQDIKKILSDKGINLNEYVDKYVSYNIYDNKFGYRDLLNKYLTEKENSYYKIYVNEDIPIMKLSEFNKIMKMLNKQPIKLEENEYIIFTDDHENKDLLEKSLQDKTKININNHNLVPSNMKVLDVVIYNDIIKHNLATIIVNDSVLEGIVPVRSFLNLNYKLDGNNIENNLNKAIDNFDNETKSDIGYKTKNQVLAQSAGIAVTLSYLSIYIGIIFLITSAAVLALQQLSECDNNIERYKLLTKIGVDENMINKSLLIQIGIYFMVPLSLAIVHSIVGIKLASQMVTILVGVGIVNNVIFTAILLVVIYGGYFISTYLGTKKMIKQYI</sequence>
<keyword evidence="5 6" id="KW-0472">Membrane</keyword>
<dbReference type="PANTHER" id="PTHR46795:SF3">
    <property type="entry name" value="ABC TRANSPORTER PERMEASE"/>
    <property type="match status" value="1"/>
</dbReference>
<feature type="transmembrane region" description="Helical" evidence="6">
    <location>
        <begin position="622"/>
        <end position="648"/>
    </location>
</feature>
<dbReference type="Proteomes" id="UP001519921">
    <property type="component" value="Unassembled WGS sequence"/>
</dbReference>
<dbReference type="InterPro" id="IPR027022">
    <property type="entry name" value="ABC_permease_BceB-typ"/>
</dbReference>
<reference evidence="8 9" key="1">
    <citation type="submission" date="2021-07" db="EMBL/GenBank/DDBJ databases">
        <title>Clostridium weizhouense sp. nov., an anaerobic bacterium isolated from activated sludge of Petroleum wastewater.</title>
        <authorList>
            <person name="Li Q."/>
        </authorList>
    </citation>
    <scope>NUCLEOTIDE SEQUENCE [LARGE SCALE GENOMIC DNA]</scope>
    <source>
        <strain evidence="8 9">YB-6</strain>
    </source>
</reference>
<dbReference type="PANTHER" id="PTHR46795">
    <property type="entry name" value="ABC TRANSPORTER PERMEASE-RELATED-RELATED"/>
    <property type="match status" value="1"/>
</dbReference>
<organism evidence="8 9">
    <name type="scientific">Clostridium weizhouense</name>
    <dbReference type="NCBI Taxonomy" id="2859781"/>
    <lineage>
        <taxon>Bacteria</taxon>
        <taxon>Bacillati</taxon>
        <taxon>Bacillota</taxon>
        <taxon>Clostridia</taxon>
        <taxon>Eubacteriales</taxon>
        <taxon>Clostridiaceae</taxon>
        <taxon>Clostridium</taxon>
    </lineage>
</organism>